<organism evidence="4 5">
    <name type="scientific">Yanghanlia caeni</name>
    <dbReference type="NCBI Taxonomy" id="3064283"/>
    <lineage>
        <taxon>Bacteria</taxon>
        <taxon>Pseudomonadati</taxon>
        <taxon>Pseudomonadota</taxon>
        <taxon>Betaproteobacteria</taxon>
        <taxon>Burkholderiales</taxon>
        <taxon>Alcaligenaceae</taxon>
        <taxon>Yanghanlia</taxon>
    </lineage>
</organism>
<dbReference type="InterPro" id="IPR023582">
    <property type="entry name" value="Impact"/>
</dbReference>
<accession>A0ABU1D611</accession>
<gene>
    <name evidence="4" type="ORF">Q8947_07790</name>
</gene>
<evidence type="ECO:0000313" key="4">
    <source>
        <dbReference type="EMBL" id="MDR4125885.1"/>
    </source>
</evidence>
<dbReference type="PANTHER" id="PTHR16301">
    <property type="entry name" value="IMPACT-RELATED"/>
    <property type="match status" value="1"/>
</dbReference>
<dbReference type="PANTHER" id="PTHR16301:SF20">
    <property type="entry name" value="IMPACT FAMILY MEMBER YIGZ"/>
    <property type="match status" value="1"/>
</dbReference>
<evidence type="ECO:0000259" key="3">
    <source>
        <dbReference type="Pfam" id="PF09186"/>
    </source>
</evidence>
<dbReference type="Gene3D" id="3.30.230.30">
    <property type="entry name" value="Impact, N-terminal domain"/>
    <property type="match status" value="1"/>
</dbReference>
<dbReference type="InterPro" id="IPR036956">
    <property type="entry name" value="Impact_N_sf"/>
</dbReference>
<dbReference type="InterPro" id="IPR015269">
    <property type="entry name" value="UPF0029_Impact_C"/>
</dbReference>
<feature type="domain" description="UPF0029" evidence="3">
    <location>
        <begin position="132"/>
        <end position="188"/>
    </location>
</feature>
<feature type="domain" description="Impact N-terminal" evidence="2">
    <location>
        <begin position="16"/>
        <end position="116"/>
    </location>
</feature>
<comment type="similarity">
    <text evidence="1">Belongs to the IMPACT family.</text>
</comment>
<dbReference type="Proteomes" id="UP001232156">
    <property type="component" value="Unassembled WGS sequence"/>
</dbReference>
<proteinExistence type="inferred from homology"/>
<dbReference type="InterPro" id="IPR001498">
    <property type="entry name" value="Impact_N"/>
</dbReference>
<evidence type="ECO:0000259" key="2">
    <source>
        <dbReference type="Pfam" id="PF01205"/>
    </source>
</evidence>
<comment type="caution">
    <text evidence="4">The sequence shown here is derived from an EMBL/GenBank/DDBJ whole genome shotgun (WGS) entry which is preliminary data.</text>
</comment>
<evidence type="ECO:0000256" key="1">
    <source>
        <dbReference type="ARBA" id="ARBA00007665"/>
    </source>
</evidence>
<dbReference type="EMBL" id="JAUZQE010000014">
    <property type="protein sequence ID" value="MDR4125885.1"/>
    <property type="molecule type" value="Genomic_DNA"/>
</dbReference>
<keyword evidence="5" id="KW-1185">Reference proteome</keyword>
<protein>
    <submittedName>
        <fullName evidence="4">YigZ family protein</fullName>
    </submittedName>
</protein>
<name>A0ABU1D611_9BURK</name>
<dbReference type="SUPFAM" id="SSF54211">
    <property type="entry name" value="Ribosomal protein S5 domain 2-like"/>
    <property type="match status" value="1"/>
</dbReference>
<dbReference type="Gene3D" id="3.30.70.240">
    <property type="match status" value="1"/>
</dbReference>
<reference evidence="4 5" key="1">
    <citation type="submission" date="2023-08" db="EMBL/GenBank/DDBJ databases">
        <title>Alcaligenaceae gen. nov., a novel taxon isolated from the sludge of Yixing Pesticide Factory.</title>
        <authorList>
            <person name="Ruan L."/>
        </authorList>
    </citation>
    <scope>NUCLEOTIDE SEQUENCE [LARGE SCALE GENOMIC DNA]</scope>
    <source>
        <strain evidence="4 5">LG-2</strain>
    </source>
</reference>
<dbReference type="InterPro" id="IPR035647">
    <property type="entry name" value="EFG_III/V"/>
</dbReference>
<dbReference type="Pfam" id="PF01205">
    <property type="entry name" value="Impact_N"/>
    <property type="match status" value="1"/>
</dbReference>
<dbReference type="Pfam" id="PF09186">
    <property type="entry name" value="DUF1949"/>
    <property type="match status" value="1"/>
</dbReference>
<dbReference type="SUPFAM" id="SSF54980">
    <property type="entry name" value="EF-G C-terminal domain-like"/>
    <property type="match status" value="1"/>
</dbReference>
<evidence type="ECO:0000313" key="5">
    <source>
        <dbReference type="Proteomes" id="UP001232156"/>
    </source>
</evidence>
<sequence length="207" mass="22385">MLYTLSAPARYEEIVKKSRFLALAAPVGSAAEAMEFFAAHHVPDATHNCWAYRIGQEYRFNDDGEPGGTAGRPILQAIDGQKCDRVAVLVIRWFGGIKLGSGGLMRAYGGVAAQCLRLAQRVEIVEEAFVQCRCPYADVALVQSRFPALEARVVHESFDAAGAVWKLAVPQARAAQVAAALVDLTRGRADCSVLPPSPHESSAYREP</sequence>
<dbReference type="InterPro" id="IPR020568">
    <property type="entry name" value="Ribosomal_Su5_D2-typ_SF"/>
</dbReference>
<dbReference type="RefSeq" id="WP_347286954.1">
    <property type="nucleotide sequence ID" value="NZ_JAUZQE010000014.1"/>
</dbReference>